<gene>
    <name evidence="1" type="ORF">BSPP4475_03795</name>
</gene>
<dbReference type="KEGG" id="bayd:BSPP4475_03795"/>
<reference evidence="1" key="1">
    <citation type="submission" date="2023-07" db="EMBL/GenBank/DDBJ databases">
        <authorList>
            <person name="Ivanov I."/>
            <person name="Teneva D."/>
            <person name="Stoikov I."/>
        </authorList>
    </citation>
    <scope>NUCLEOTIDE SEQUENCE</scope>
    <source>
        <strain evidence="1">4475</strain>
    </source>
</reference>
<dbReference type="InterPro" id="IPR011009">
    <property type="entry name" value="Kinase-like_dom_sf"/>
</dbReference>
<accession>A0AA48M538</accession>
<keyword evidence="2" id="KW-1185">Reference proteome</keyword>
<dbReference type="AlphaFoldDB" id="A0AA48M538"/>
<dbReference type="RefSeq" id="WP_304415128.1">
    <property type="nucleotide sequence ID" value="NZ_OY569118.1"/>
</dbReference>
<dbReference type="EMBL" id="OY569118">
    <property type="protein sequence ID" value="CAJ1001446.1"/>
    <property type="molecule type" value="Genomic_DNA"/>
</dbReference>
<name>A0AA48M538_9BACL</name>
<proteinExistence type="predicted"/>
<evidence type="ECO:0000313" key="1">
    <source>
        <dbReference type="EMBL" id="CAJ1001446.1"/>
    </source>
</evidence>
<dbReference type="Gene3D" id="3.90.1200.10">
    <property type="match status" value="1"/>
</dbReference>
<organism evidence="1 2">
    <name type="scientific">Brevibacillus aydinogluensis</name>
    <dbReference type="NCBI Taxonomy" id="927786"/>
    <lineage>
        <taxon>Bacteria</taxon>
        <taxon>Bacillati</taxon>
        <taxon>Bacillota</taxon>
        <taxon>Bacilli</taxon>
        <taxon>Bacillales</taxon>
        <taxon>Paenibacillaceae</taxon>
        <taxon>Brevibacillus</taxon>
    </lineage>
</organism>
<dbReference type="Proteomes" id="UP001189619">
    <property type="component" value="Chromosome"/>
</dbReference>
<evidence type="ECO:0000313" key="2">
    <source>
        <dbReference type="Proteomes" id="UP001189619"/>
    </source>
</evidence>
<protein>
    <submittedName>
        <fullName evidence="1">Uncharacterized protein</fullName>
    </submittedName>
</protein>
<dbReference type="Gene3D" id="3.30.200.20">
    <property type="entry name" value="Phosphorylase Kinase, domain 1"/>
    <property type="match status" value="1"/>
</dbReference>
<sequence>MEYKALLEEAYGFSLHGCRSAGAGTVLETDQGLFYLYTAPAGFKYKSRFIERVKKQLAQQQEVNMLTLVKSKEGYPYVISDDQIFYLYRGVREGVPDDPAFAAGQALAQFHQATRSFKSDKLFSSSSTLGRWPVMWRKNCASTTGTGRTWRKRTVRSSRLTSIF</sequence>
<dbReference type="SUPFAM" id="SSF56112">
    <property type="entry name" value="Protein kinase-like (PK-like)"/>
    <property type="match status" value="1"/>
</dbReference>